<feature type="signal peptide" evidence="1">
    <location>
        <begin position="1"/>
        <end position="18"/>
    </location>
</feature>
<protein>
    <submittedName>
        <fullName evidence="2">Putative secreted protein</fullName>
    </submittedName>
</protein>
<organism evidence="2">
    <name type="scientific">Ixodes ricinus</name>
    <name type="common">Common tick</name>
    <name type="synonym">Acarus ricinus</name>
    <dbReference type="NCBI Taxonomy" id="34613"/>
    <lineage>
        <taxon>Eukaryota</taxon>
        <taxon>Metazoa</taxon>
        <taxon>Ecdysozoa</taxon>
        <taxon>Arthropoda</taxon>
        <taxon>Chelicerata</taxon>
        <taxon>Arachnida</taxon>
        <taxon>Acari</taxon>
        <taxon>Parasitiformes</taxon>
        <taxon>Ixodida</taxon>
        <taxon>Ixodoidea</taxon>
        <taxon>Ixodidae</taxon>
        <taxon>Ixodinae</taxon>
        <taxon>Ixodes</taxon>
    </lineage>
</organism>
<sequence length="73" mass="8693">MFSWFLSSLLNIYLRVSARPVLRVPSLSLCCYELLHLHHVKLLSRSAKVQRVLWQELFPNILNLQQMTEVHLY</sequence>
<accession>A0A6B0UAN3</accession>
<proteinExistence type="predicted"/>
<evidence type="ECO:0000256" key="1">
    <source>
        <dbReference type="SAM" id="SignalP"/>
    </source>
</evidence>
<reference evidence="2" key="1">
    <citation type="submission" date="2019-12" db="EMBL/GenBank/DDBJ databases">
        <title>An insight into the sialome of adult female Ixodes ricinus ticks feeding for 6 days.</title>
        <authorList>
            <person name="Perner J."/>
            <person name="Ribeiro J.M.C."/>
        </authorList>
    </citation>
    <scope>NUCLEOTIDE SEQUENCE</scope>
    <source>
        <strain evidence="2">Semi-engorged</strain>
        <tissue evidence="2">Salivary glands</tissue>
    </source>
</reference>
<keyword evidence="1" id="KW-0732">Signal</keyword>
<name>A0A6B0UAN3_IXORI</name>
<feature type="chain" id="PRO_5025658305" evidence="1">
    <location>
        <begin position="19"/>
        <end position="73"/>
    </location>
</feature>
<dbReference type="EMBL" id="GIFC01001030">
    <property type="protein sequence ID" value="MXU83113.1"/>
    <property type="molecule type" value="Transcribed_RNA"/>
</dbReference>
<evidence type="ECO:0000313" key="2">
    <source>
        <dbReference type="EMBL" id="MXU83113.1"/>
    </source>
</evidence>
<dbReference type="AlphaFoldDB" id="A0A6B0UAN3"/>